<proteinExistence type="predicted"/>
<sequence>MGVSEGCQGHEDANKLIEKDCPKCSAVVEYYSHDKKVECPSCGADMLAEANK</sequence>
<comment type="caution">
    <text evidence="1">The sequence shown here is derived from an EMBL/GenBank/DDBJ whole genome shotgun (WGS) entry which is preliminary data.</text>
</comment>
<organism evidence="1">
    <name type="scientific">marine sediment metagenome</name>
    <dbReference type="NCBI Taxonomy" id="412755"/>
    <lineage>
        <taxon>unclassified sequences</taxon>
        <taxon>metagenomes</taxon>
        <taxon>ecological metagenomes</taxon>
    </lineage>
</organism>
<evidence type="ECO:0008006" key="2">
    <source>
        <dbReference type="Google" id="ProtNLM"/>
    </source>
</evidence>
<dbReference type="EMBL" id="LAZR01031256">
    <property type="protein sequence ID" value="KKL54276.1"/>
    <property type="molecule type" value="Genomic_DNA"/>
</dbReference>
<name>A0A0F9DKD7_9ZZZZ</name>
<accession>A0A0F9DKD7</accession>
<gene>
    <name evidence="1" type="ORF">LCGC14_2267010</name>
</gene>
<dbReference type="AlphaFoldDB" id="A0A0F9DKD7"/>
<evidence type="ECO:0000313" key="1">
    <source>
        <dbReference type="EMBL" id="KKL54276.1"/>
    </source>
</evidence>
<reference evidence="1" key="1">
    <citation type="journal article" date="2015" name="Nature">
        <title>Complex archaea that bridge the gap between prokaryotes and eukaryotes.</title>
        <authorList>
            <person name="Spang A."/>
            <person name="Saw J.H."/>
            <person name="Jorgensen S.L."/>
            <person name="Zaremba-Niedzwiedzka K."/>
            <person name="Martijn J."/>
            <person name="Lind A.E."/>
            <person name="van Eijk R."/>
            <person name="Schleper C."/>
            <person name="Guy L."/>
            <person name="Ettema T.J."/>
        </authorList>
    </citation>
    <scope>NUCLEOTIDE SEQUENCE</scope>
</reference>
<protein>
    <recommendedName>
        <fullName evidence="2">Viral late gene transcription factor 3 zinc ribbon domain-containing protein</fullName>
    </recommendedName>
</protein>